<keyword evidence="1" id="KW-0732">Signal</keyword>
<dbReference type="InterPro" id="IPR028994">
    <property type="entry name" value="Integrin_alpha_N"/>
</dbReference>
<evidence type="ECO:0000313" key="5">
    <source>
        <dbReference type="Proteomes" id="UP000432015"/>
    </source>
</evidence>
<dbReference type="InterPro" id="IPR027039">
    <property type="entry name" value="Crtac1"/>
</dbReference>
<dbReference type="Gene3D" id="2.130.10.130">
    <property type="entry name" value="Integrin alpha, N-terminal"/>
    <property type="match status" value="1"/>
</dbReference>
<reference evidence="4 5" key="1">
    <citation type="submission" date="2019-11" db="EMBL/GenBank/DDBJ databases">
        <authorList>
            <person name="Cao P."/>
        </authorList>
    </citation>
    <scope>NUCLEOTIDE SEQUENCE [LARGE SCALE GENOMIC DNA]</scope>
    <source>
        <strain evidence="4 5">NEAU-AAG5</strain>
    </source>
</reference>
<dbReference type="AlphaFoldDB" id="A0A7K1LE32"/>
<accession>A0A7K1LE32</accession>
<protein>
    <recommendedName>
        <fullName evidence="3">ASPIC/UnbV domain-containing protein</fullName>
    </recommendedName>
</protein>
<dbReference type="InterPro" id="IPR011519">
    <property type="entry name" value="UnbV_ASPIC"/>
</dbReference>
<sequence>MRPGPDRLFEKNQGNGGVMIYRSRIFSIGLSAVCVSAMAGYTAVVPPASAAPGGEAERRPGTGFTEIAVRGSGLADYRRGPSPEHAIRLANKKKSQITFGDYANEPVHDHGIAGVVTFDADGDGDLDLYVTNGPGRPNSLYRNTLGRRGRVSFTDVGRSSGAALTNVDSNGACAGDIDNDGRTDLYVLGRNANNHLLRNRGNGTFQDITTSSRAGAGTSSHASCTMGDFDGDGLLDIAIANSFDMKKAAAIFAVPYALNQQNQLLRNAGGRRFTDAGESSGFAKIVVTNPPPKETGPTSRGGTTPHTPRNGSYAEISWAIAAVDYDQDGDLDIMDANDQAAYPMKKYGGLDRGLLRIHRNDGHGRFTDVTHQVGTDQPGAWMGLAYGDFNFDGNLDVFDSSGGDYMFLPLPEMGIKQGDLSSRWILQRPDHTFADPRASGLRNPTKDGADPTLGGLNATPWGWGASTLDYDNDGATDIIYHGALDGMFWVTSDNPGALLRNQGPGALRKGFYPSFRYDDAVARATDHRRRTVTGVSVGDLNQDGFDDIVSVAQSRKVGKLTPYSDDGPFDFGSPFDDANYLRTYQRTGGGPSVPSITLQPTPTRTVDGDLSVQLNDGNRNRSASVRAFGSVGLTRGARVNRDGVGAVVKFTPRRGPAAVRPVIAGSSFASQDALEGTFGMGRQRSGTVEVLWPGGVRNRLYGVRAGERIAFPEIPCSYTDRSVSFRRYTRCVRGALGDLVQARRLSRGQAARFYSSAVRAYNEKR</sequence>
<feature type="domain" description="ASPIC/UnbV" evidence="3">
    <location>
        <begin position="643"/>
        <end position="708"/>
    </location>
</feature>
<proteinExistence type="predicted"/>
<dbReference type="SUPFAM" id="SSF69318">
    <property type="entry name" value="Integrin alpha N-terminal domain"/>
    <property type="match status" value="2"/>
</dbReference>
<evidence type="ECO:0000313" key="4">
    <source>
        <dbReference type="EMBL" id="MUN42688.1"/>
    </source>
</evidence>
<comment type="caution">
    <text evidence="4">The sequence shown here is derived from an EMBL/GenBank/DDBJ whole genome shotgun (WGS) entry which is preliminary data.</text>
</comment>
<evidence type="ECO:0000256" key="1">
    <source>
        <dbReference type="ARBA" id="ARBA00022729"/>
    </source>
</evidence>
<feature type="compositionally biased region" description="Polar residues" evidence="2">
    <location>
        <begin position="296"/>
        <end position="310"/>
    </location>
</feature>
<organism evidence="4 5">
    <name type="scientific">Actinomadura litoris</name>
    <dbReference type="NCBI Taxonomy" id="2678616"/>
    <lineage>
        <taxon>Bacteria</taxon>
        <taxon>Bacillati</taxon>
        <taxon>Actinomycetota</taxon>
        <taxon>Actinomycetes</taxon>
        <taxon>Streptosporangiales</taxon>
        <taxon>Thermomonosporaceae</taxon>
        <taxon>Actinomadura</taxon>
    </lineage>
</organism>
<feature type="compositionally biased region" description="Polar residues" evidence="2">
    <location>
        <begin position="594"/>
        <end position="604"/>
    </location>
</feature>
<gene>
    <name evidence="4" type="ORF">GNZ18_39770</name>
</gene>
<evidence type="ECO:0000259" key="3">
    <source>
        <dbReference type="Pfam" id="PF07593"/>
    </source>
</evidence>
<keyword evidence="5" id="KW-1185">Reference proteome</keyword>
<dbReference type="Pfam" id="PF07593">
    <property type="entry name" value="UnbV_ASPIC"/>
    <property type="match status" value="1"/>
</dbReference>
<feature type="region of interest" description="Disordered" evidence="2">
    <location>
        <begin position="284"/>
        <end position="310"/>
    </location>
</feature>
<dbReference type="InterPro" id="IPR013517">
    <property type="entry name" value="FG-GAP"/>
</dbReference>
<feature type="region of interest" description="Disordered" evidence="2">
    <location>
        <begin position="586"/>
        <end position="605"/>
    </location>
</feature>
<evidence type="ECO:0000256" key="2">
    <source>
        <dbReference type="SAM" id="MobiDB-lite"/>
    </source>
</evidence>
<dbReference type="PANTHER" id="PTHR16026">
    <property type="entry name" value="CARTILAGE ACIDIC PROTEIN 1"/>
    <property type="match status" value="1"/>
</dbReference>
<dbReference type="Proteomes" id="UP000432015">
    <property type="component" value="Unassembled WGS sequence"/>
</dbReference>
<dbReference type="PANTHER" id="PTHR16026:SF0">
    <property type="entry name" value="CARTILAGE ACIDIC PROTEIN 1"/>
    <property type="match status" value="1"/>
</dbReference>
<dbReference type="EMBL" id="WOFH01000023">
    <property type="protein sequence ID" value="MUN42688.1"/>
    <property type="molecule type" value="Genomic_DNA"/>
</dbReference>
<name>A0A7K1LE32_9ACTN</name>
<dbReference type="Pfam" id="PF13517">
    <property type="entry name" value="FG-GAP_3"/>
    <property type="match status" value="2"/>
</dbReference>